<dbReference type="KEGG" id="csv:101215280"/>
<feature type="compositionally biased region" description="Pro residues" evidence="9">
    <location>
        <begin position="254"/>
        <end position="267"/>
    </location>
</feature>
<reference evidence="11 12" key="4">
    <citation type="journal article" date="2011" name="BMC Genomics">
        <title>RNA-Seq improves annotation of protein-coding genes in the cucumber genome.</title>
        <authorList>
            <person name="Li Z."/>
            <person name="Zhang Z."/>
            <person name="Yan P."/>
            <person name="Huang S."/>
            <person name="Fei Z."/>
            <person name="Lin K."/>
        </authorList>
    </citation>
    <scope>NUCLEOTIDE SEQUENCE [LARGE SCALE GENOMIC DNA]</scope>
    <source>
        <strain evidence="12">cv. 9930</strain>
    </source>
</reference>
<dbReference type="InterPro" id="IPR031140">
    <property type="entry name" value="IDD1-16"/>
</dbReference>
<feature type="compositionally biased region" description="Pro residues" evidence="9">
    <location>
        <begin position="49"/>
        <end position="61"/>
    </location>
</feature>
<evidence type="ECO:0000313" key="12">
    <source>
        <dbReference type="Proteomes" id="UP000029981"/>
    </source>
</evidence>
<dbReference type="InterPro" id="IPR013087">
    <property type="entry name" value="Znf_C2H2_type"/>
</dbReference>
<keyword evidence="7" id="KW-0804">Transcription</keyword>
<dbReference type="GO" id="GO:0003700">
    <property type="term" value="F:DNA-binding transcription factor activity"/>
    <property type="evidence" value="ECO:0000318"/>
    <property type="project" value="GO_Central"/>
</dbReference>
<protein>
    <recommendedName>
        <fullName evidence="10">C2H2-type domain-containing protein</fullName>
    </recommendedName>
</protein>
<reference evidence="11 12" key="2">
    <citation type="journal article" date="2009" name="PLoS ONE">
        <title>An integrated genetic and cytogenetic map of the cucumber genome.</title>
        <authorList>
            <person name="Ren Y."/>
            <person name="Zhang Z."/>
            <person name="Liu J."/>
            <person name="Staub J.E."/>
            <person name="Han Y."/>
            <person name="Cheng Z."/>
            <person name="Li X."/>
            <person name="Lu J."/>
            <person name="Miao H."/>
            <person name="Kang H."/>
            <person name="Xie B."/>
            <person name="Gu X."/>
            <person name="Wang X."/>
            <person name="Du Y."/>
            <person name="Jin W."/>
            <person name="Huang S."/>
        </authorList>
    </citation>
    <scope>NUCLEOTIDE SEQUENCE [LARGE SCALE GENOMIC DNA]</scope>
    <source>
        <strain evidence="12">cv. 9930</strain>
    </source>
</reference>
<dbReference type="SMART" id="SM00355">
    <property type="entry name" value="ZnF_C2H2"/>
    <property type="match status" value="2"/>
</dbReference>
<evidence type="ECO:0000256" key="9">
    <source>
        <dbReference type="SAM" id="MobiDB-lite"/>
    </source>
</evidence>
<dbReference type="Pfam" id="PF22995">
    <property type="entry name" value="C2CH-3rd_BIRD-IDD"/>
    <property type="match status" value="1"/>
</dbReference>
<dbReference type="GO" id="GO:0005634">
    <property type="term" value="C:nucleus"/>
    <property type="evidence" value="ECO:0000318"/>
    <property type="project" value="GO_Central"/>
</dbReference>
<feature type="compositionally biased region" description="Polar residues" evidence="9">
    <location>
        <begin position="268"/>
        <end position="277"/>
    </location>
</feature>
<organism evidence="11 12">
    <name type="scientific">Cucumis sativus</name>
    <name type="common">Cucumber</name>
    <dbReference type="NCBI Taxonomy" id="3659"/>
    <lineage>
        <taxon>Eukaryota</taxon>
        <taxon>Viridiplantae</taxon>
        <taxon>Streptophyta</taxon>
        <taxon>Embryophyta</taxon>
        <taxon>Tracheophyta</taxon>
        <taxon>Spermatophyta</taxon>
        <taxon>Magnoliopsida</taxon>
        <taxon>eudicotyledons</taxon>
        <taxon>Gunneridae</taxon>
        <taxon>Pentapetalae</taxon>
        <taxon>rosids</taxon>
        <taxon>fabids</taxon>
        <taxon>Cucurbitales</taxon>
        <taxon>Cucurbitaceae</taxon>
        <taxon>Benincaseae</taxon>
        <taxon>Cucumis</taxon>
    </lineage>
</organism>
<name>A0A0A0L2R7_CUCSA</name>
<dbReference type="PANTHER" id="PTHR10593:SF206">
    <property type="entry name" value="C2H2-TYPE DOMAIN-CONTAINING PROTEIN"/>
    <property type="match status" value="1"/>
</dbReference>
<dbReference type="Pfam" id="PF22996">
    <property type="entry name" value="C2H2-2nd_BIRD-IDD"/>
    <property type="match status" value="1"/>
</dbReference>
<proteinExistence type="predicted"/>
<feature type="domain" description="C2H2-type" evidence="10">
    <location>
        <begin position="92"/>
        <end position="114"/>
    </location>
</feature>
<accession>A0A0A0L2R7</accession>
<keyword evidence="1" id="KW-0479">Metal-binding</keyword>
<reference evidence="11 12" key="3">
    <citation type="journal article" date="2010" name="BMC Genomics">
        <title>Transcriptome sequencing and comparative analysis of cucumber flowers with different sex types.</title>
        <authorList>
            <person name="Guo S."/>
            <person name="Zheng Y."/>
            <person name="Joung J.G."/>
            <person name="Liu S."/>
            <person name="Zhang Z."/>
            <person name="Crasta O.R."/>
            <person name="Sobral B.W."/>
            <person name="Xu Y."/>
            <person name="Huang S."/>
            <person name="Fei Z."/>
        </authorList>
    </citation>
    <scope>NUCLEOTIDE SEQUENCE [LARGE SCALE GENOMIC DNA]</scope>
    <source>
        <strain evidence="12">cv. 9930</strain>
    </source>
</reference>
<evidence type="ECO:0000256" key="3">
    <source>
        <dbReference type="ARBA" id="ARBA00022771"/>
    </source>
</evidence>
<dbReference type="AlphaFoldDB" id="A0A0A0L2R7"/>
<dbReference type="PROSITE" id="PS00028">
    <property type="entry name" value="ZINC_FINGER_C2H2_1"/>
    <property type="match status" value="1"/>
</dbReference>
<dbReference type="PANTHER" id="PTHR10593">
    <property type="entry name" value="SERINE/THREONINE-PROTEIN KINASE RIO"/>
    <property type="match status" value="1"/>
</dbReference>
<evidence type="ECO:0000256" key="1">
    <source>
        <dbReference type="ARBA" id="ARBA00022723"/>
    </source>
</evidence>
<keyword evidence="6" id="KW-0238">DNA-binding</keyword>
<sequence length="408" mass="45432">MMMMMKSNLMVDENLSVLTCASGETMTRTEISTTTPMYSHQSSSSINQPTPPLPPLPPPPPSKKKRNLPGNPDPEAEVIALSPKSLLATNRFICEICKKGFQRDQNLQLHRRGHNLPWKLKQRGNKEVRKKVYVCPELTCVHHHPSRALGDLTGIKKHFCRKHGEKKWKCEKCSKRYAVQSDWKAHSKICGTREYRCDCGTLFSRRDSFITHRAFCNALAQESTNFNSNPTPKITSHLFPSINFPLKFEHQDPFFPPPPPPPPPPSHQNPNNPTSSIGFGLPGLGPGHLFASSCPAWEVNNNNNNSCSAEIAPFFHHMVGFEEAASFEEALNGILMSNSNRGNKNGGKGGGAAGEITRDFLGGLRPVDSSMFQNHDHQMINNDMSNLDSPSTFGVHGQNQNTTCWRQN</sequence>
<dbReference type="InterPro" id="IPR055185">
    <property type="entry name" value="C2CH-4th_BIRD-IDD"/>
</dbReference>
<dbReference type="GO" id="GO:0008270">
    <property type="term" value="F:zinc ion binding"/>
    <property type="evidence" value="ECO:0007669"/>
    <property type="project" value="UniProtKB-KW"/>
</dbReference>
<gene>
    <name evidence="11" type="ORF">Csa_4G646130</name>
</gene>
<keyword evidence="12" id="KW-1185">Reference proteome</keyword>
<feature type="region of interest" description="Disordered" evidence="9">
    <location>
        <begin position="27"/>
        <end position="76"/>
    </location>
</feature>
<dbReference type="STRING" id="3659.A0A0A0L2R7"/>
<keyword evidence="2" id="KW-0677">Repeat</keyword>
<dbReference type="Proteomes" id="UP000029981">
    <property type="component" value="Chromosome 4"/>
</dbReference>
<evidence type="ECO:0000259" key="10">
    <source>
        <dbReference type="PROSITE" id="PS50157"/>
    </source>
</evidence>
<dbReference type="OrthoDB" id="6354171at2759"/>
<dbReference type="FunFam" id="3.30.160.60:FF:000554">
    <property type="entry name" value="protein indeterminate-domain 12-like"/>
    <property type="match status" value="1"/>
</dbReference>
<dbReference type="EMBL" id="CM002925">
    <property type="protein sequence ID" value="KGN55339.1"/>
    <property type="molecule type" value="Genomic_DNA"/>
</dbReference>
<dbReference type="GO" id="GO:0003677">
    <property type="term" value="F:DNA binding"/>
    <property type="evidence" value="ECO:0007669"/>
    <property type="project" value="UniProtKB-KW"/>
</dbReference>
<reference evidence="11 12" key="1">
    <citation type="journal article" date="2009" name="Nat. Genet.">
        <title>The genome of the cucumber, Cucumis sativus L.</title>
        <authorList>
            <person name="Huang S."/>
            <person name="Li R."/>
            <person name="Zhang Z."/>
            <person name="Li L."/>
            <person name="Gu X."/>
            <person name="Fan W."/>
            <person name="Lucas W.J."/>
            <person name="Wang X."/>
            <person name="Xie B."/>
            <person name="Ni P."/>
            <person name="Ren Y."/>
            <person name="Zhu H."/>
            <person name="Li J."/>
            <person name="Lin K."/>
            <person name="Jin W."/>
            <person name="Fei Z."/>
            <person name="Li G."/>
            <person name="Staub J."/>
            <person name="Kilian A."/>
            <person name="van der Vossen E.A."/>
            <person name="Wu Y."/>
            <person name="Guo J."/>
            <person name="He J."/>
            <person name="Jia Z."/>
            <person name="Ren Y."/>
            <person name="Tian G."/>
            <person name="Lu Y."/>
            <person name="Ruan J."/>
            <person name="Qian W."/>
            <person name="Wang M."/>
            <person name="Huang Q."/>
            <person name="Li B."/>
            <person name="Xuan Z."/>
            <person name="Cao J."/>
            <person name="Asan"/>
            <person name="Wu Z."/>
            <person name="Zhang J."/>
            <person name="Cai Q."/>
            <person name="Bai Y."/>
            <person name="Zhao B."/>
            <person name="Han Y."/>
            <person name="Li Y."/>
            <person name="Li X."/>
            <person name="Wang S."/>
            <person name="Shi Q."/>
            <person name="Liu S."/>
            <person name="Cho W.K."/>
            <person name="Kim J.Y."/>
            <person name="Xu Y."/>
            <person name="Heller-Uszynska K."/>
            <person name="Miao H."/>
            <person name="Cheng Z."/>
            <person name="Zhang S."/>
            <person name="Wu J."/>
            <person name="Yang Y."/>
            <person name="Kang H."/>
            <person name="Li M."/>
            <person name="Liang H."/>
            <person name="Ren X."/>
            <person name="Shi Z."/>
            <person name="Wen M."/>
            <person name="Jian M."/>
            <person name="Yang H."/>
            <person name="Zhang G."/>
            <person name="Yang Z."/>
            <person name="Chen R."/>
            <person name="Liu S."/>
            <person name="Li J."/>
            <person name="Ma L."/>
            <person name="Liu H."/>
            <person name="Zhou Y."/>
            <person name="Zhao J."/>
            <person name="Fang X."/>
            <person name="Li G."/>
            <person name="Fang L."/>
            <person name="Li Y."/>
            <person name="Liu D."/>
            <person name="Zheng H."/>
            <person name="Zhang Y."/>
            <person name="Qin N."/>
            <person name="Li Z."/>
            <person name="Yang G."/>
            <person name="Yang S."/>
            <person name="Bolund L."/>
            <person name="Kristiansen K."/>
            <person name="Zheng H."/>
            <person name="Li S."/>
            <person name="Zhang X."/>
            <person name="Yang H."/>
            <person name="Wang J."/>
            <person name="Sun R."/>
            <person name="Zhang B."/>
            <person name="Jiang S."/>
            <person name="Wang J."/>
            <person name="Du Y."/>
            <person name="Li S."/>
        </authorList>
    </citation>
    <scope>NUCLEOTIDE SEQUENCE [LARGE SCALE GENOMIC DNA]</scope>
    <source>
        <strain evidence="12">cv. 9930</strain>
    </source>
</reference>
<dbReference type="Gramene" id="KGN55339">
    <property type="protein sequence ID" value="KGN55339"/>
    <property type="gene ID" value="Csa_4G646130"/>
</dbReference>
<evidence type="ECO:0000256" key="8">
    <source>
        <dbReference type="PROSITE-ProRule" id="PRU00042"/>
    </source>
</evidence>
<dbReference type="Pfam" id="PF22992">
    <property type="entry name" value="C2CH-4th_BIRD-IDD"/>
    <property type="match status" value="1"/>
</dbReference>
<evidence type="ECO:0000256" key="5">
    <source>
        <dbReference type="ARBA" id="ARBA00023015"/>
    </source>
</evidence>
<dbReference type="eggNOG" id="KOG1721">
    <property type="taxonomic scope" value="Eukaryota"/>
</dbReference>
<dbReference type="SUPFAM" id="SSF57667">
    <property type="entry name" value="beta-beta-alpha zinc fingers"/>
    <property type="match status" value="1"/>
</dbReference>
<evidence type="ECO:0000256" key="6">
    <source>
        <dbReference type="ARBA" id="ARBA00023125"/>
    </source>
</evidence>
<dbReference type="InterPro" id="IPR055186">
    <property type="entry name" value="C2H2-2nd_BIRD-IDD"/>
</dbReference>
<keyword evidence="5" id="KW-0805">Transcription regulation</keyword>
<dbReference type="InterPro" id="IPR055187">
    <property type="entry name" value="C2CH-3rd_BIRD-IDD"/>
</dbReference>
<keyword evidence="3 8" id="KW-0863">Zinc-finger</keyword>
<evidence type="ECO:0000256" key="2">
    <source>
        <dbReference type="ARBA" id="ARBA00022737"/>
    </source>
</evidence>
<feature type="region of interest" description="Disordered" evidence="9">
    <location>
        <begin position="250"/>
        <end position="278"/>
    </location>
</feature>
<evidence type="ECO:0000313" key="11">
    <source>
        <dbReference type="EMBL" id="KGN55339.1"/>
    </source>
</evidence>
<dbReference type="FunFam" id="3.30.160.60:FF:000131">
    <property type="entry name" value="protein indeterminate-domain 5, chloroplastic-like"/>
    <property type="match status" value="1"/>
</dbReference>
<dbReference type="PROSITE" id="PS50157">
    <property type="entry name" value="ZINC_FINGER_C2H2_2"/>
    <property type="match status" value="1"/>
</dbReference>
<dbReference type="InterPro" id="IPR036236">
    <property type="entry name" value="Znf_C2H2_sf"/>
</dbReference>
<evidence type="ECO:0000256" key="7">
    <source>
        <dbReference type="ARBA" id="ARBA00023163"/>
    </source>
</evidence>
<evidence type="ECO:0000256" key="4">
    <source>
        <dbReference type="ARBA" id="ARBA00022833"/>
    </source>
</evidence>
<feature type="compositionally biased region" description="Polar residues" evidence="9">
    <location>
        <begin position="36"/>
        <end position="48"/>
    </location>
</feature>
<dbReference type="Gene3D" id="3.30.160.60">
    <property type="entry name" value="Classic Zinc Finger"/>
    <property type="match status" value="2"/>
</dbReference>
<keyword evidence="4" id="KW-0862">Zinc</keyword>